<evidence type="ECO:0000313" key="1">
    <source>
        <dbReference type="EMBL" id="CAG8619699.1"/>
    </source>
</evidence>
<proteinExistence type="predicted"/>
<comment type="caution">
    <text evidence="1">The sequence shown here is derived from an EMBL/GenBank/DDBJ whole genome shotgun (WGS) entry which is preliminary data.</text>
</comment>
<protein>
    <submittedName>
        <fullName evidence="1">23125_t:CDS:1</fullName>
    </submittedName>
</protein>
<sequence>CKRYYLLSIKDSNNFDSESSTEESENNPCQLKVPRLAKESLNWDPNWSKLYPWVYHGEGPLNKFMFCRWCIEAGKNNKFTNGCEYFKKQSLDRHVNISDHWIVCAARVQSQITLHSSFAIQARTDQIKLADNDKRTSYSSYQNNVSARKFIESIGHVIEQETFQELRNSDAKPIYRFLGLILLTDSTANTIIAEIDR</sequence>
<keyword evidence="2" id="KW-1185">Reference proteome</keyword>
<name>A0ACA9MX43_9GLOM</name>
<evidence type="ECO:0000313" key="2">
    <source>
        <dbReference type="Proteomes" id="UP000789920"/>
    </source>
</evidence>
<feature type="non-terminal residue" evidence="1">
    <location>
        <position position="1"/>
    </location>
</feature>
<accession>A0ACA9MX43</accession>
<reference evidence="1" key="1">
    <citation type="submission" date="2021-06" db="EMBL/GenBank/DDBJ databases">
        <authorList>
            <person name="Kallberg Y."/>
            <person name="Tangrot J."/>
            <person name="Rosling A."/>
        </authorList>
    </citation>
    <scope>NUCLEOTIDE SEQUENCE</scope>
    <source>
        <strain evidence="1">MA461A</strain>
    </source>
</reference>
<dbReference type="EMBL" id="CAJVQC010010702">
    <property type="protein sequence ID" value="CAG8619699.1"/>
    <property type="molecule type" value="Genomic_DNA"/>
</dbReference>
<organism evidence="1 2">
    <name type="scientific">Racocetra persica</name>
    <dbReference type="NCBI Taxonomy" id="160502"/>
    <lineage>
        <taxon>Eukaryota</taxon>
        <taxon>Fungi</taxon>
        <taxon>Fungi incertae sedis</taxon>
        <taxon>Mucoromycota</taxon>
        <taxon>Glomeromycotina</taxon>
        <taxon>Glomeromycetes</taxon>
        <taxon>Diversisporales</taxon>
        <taxon>Gigasporaceae</taxon>
        <taxon>Racocetra</taxon>
    </lineage>
</organism>
<dbReference type="Proteomes" id="UP000789920">
    <property type="component" value="Unassembled WGS sequence"/>
</dbReference>
<feature type="non-terminal residue" evidence="1">
    <location>
        <position position="197"/>
    </location>
</feature>
<gene>
    <name evidence="1" type="ORF">RPERSI_LOCUS6666</name>
</gene>